<evidence type="ECO:0000313" key="2">
    <source>
        <dbReference type="Proteomes" id="UP000735302"/>
    </source>
</evidence>
<proteinExistence type="predicted"/>
<reference evidence="1 2" key="1">
    <citation type="journal article" date="2021" name="Elife">
        <title>Chloroplast acquisition without the gene transfer in kleptoplastic sea slugs, Plakobranchus ocellatus.</title>
        <authorList>
            <person name="Maeda T."/>
            <person name="Takahashi S."/>
            <person name="Yoshida T."/>
            <person name="Shimamura S."/>
            <person name="Takaki Y."/>
            <person name="Nagai Y."/>
            <person name="Toyoda A."/>
            <person name="Suzuki Y."/>
            <person name="Arimoto A."/>
            <person name="Ishii H."/>
            <person name="Satoh N."/>
            <person name="Nishiyama T."/>
            <person name="Hasebe M."/>
            <person name="Maruyama T."/>
            <person name="Minagawa J."/>
            <person name="Obokata J."/>
            <person name="Shigenobu S."/>
        </authorList>
    </citation>
    <scope>NUCLEOTIDE SEQUENCE [LARGE SCALE GENOMIC DNA]</scope>
</reference>
<comment type="caution">
    <text evidence="1">The sequence shown here is derived from an EMBL/GenBank/DDBJ whole genome shotgun (WGS) entry which is preliminary data.</text>
</comment>
<name>A0AAV4CB07_9GAST</name>
<evidence type="ECO:0000313" key="1">
    <source>
        <dbReference type="EMBL" id="GFO28183.1"/>
    </source>
</evidence>
<protein>
    <submittedName>
        <fullName evidence="1">Uncharacterized protein</fullName>
    </submittedName>
</protein>
<keyword evidence="2" id="KW-1185">Reference proteome</keyword>
<dbReference type="AlphaFoldDB" id="A0AAV4CB07"/>
<dbReference type="EMBL" id="BLXT01006003">
    <property type="protein sequence ID" value="GFO28183.1"/>
    <property type="molecule type" value="Genomic_DNA"/>
</dbReference>
<gene>
    <name evidence="1" type="ORF">PoB_005468800</name>
</gene>
<organism evidence="1 2">
    <name type="scientific">Plakobranchus ocellatus</name>
    <dbReference type="NCBI Taxonomy" id="259542"/>
    <lineage>
        <taxon>Eukaryota</taxon>
        <taxon>Metazoa</taxon>
        <taxon>Spiralia</taxon>
        <taxon>Lophotrochozoa</taxon>
        <taxon>Mollusca</taxon>
        <taxon>Gastropoda</taxon>
        <taxon>Heterobranchia</taxon>
        <taxon>Euthyneura</taxon>
        <taxon>Panpulmonata</taxon>
        <taxon>Sacoglossa</taxon>
        <taxon>Placobranchoidea</taxon>
        <taxon>Plakobranchidae</taxon>
        <taxon>Plakobranchus</taxon>
    </lineage>
</organism>
<sequence>MNCERKCKLDTIMCPIDKPNNGYTGTRQIIEKLPSRPSGRFRSEHQAWLCCFIRLGHGPLRRTWVPKQGTQLFLKYCDRTFNSSSLNRPEICRDPYVAGSSSATGALPDEEPESLRSPCGLAIIHKSNQNSSLASHYSFSL</sequence>
<accession>A0AAV4CB07</accession>
<dbReference type="Proteomes" id="UP000735302">
    <property type="component" value="Unassembled WGS sequence"/>
</dbReference>